<organism evidence="1 2">
    <name type="scientific">Bosea lathyri</name>
    <dbReference type="NCBI Taxonomy" id="1036778"/>
    <lineage>
        <taxon>Bacteria</taxon>
        <taxon>Pseudomonadati</taxon>
        <taxon>Pseudomonadota</taxon>
        <taxon>Alphaproteobacteria</taxon>
        <taxon>Hyphomicrobiales</taxon>
        <taxon>Boseaceae</taxon>
        <taxon>Bosea</taxon>
    </lineage>
</organism>
<evidence type="ECO:0000313" key="2">
    <source>
        <dbReference type="Proteomes" id="UP000236743"/>
    </source>
</evidence>
<dbReference type="EMBL" id="FNUY01000007">
    <property type="protein sequence ID" value="SEG59095.1"/>
    <property type="molecule type" value="Genomic_DNA"/>
</dbReference>
<dbReference type="OrthoDB" id="7375409at2"/>
<proteinExistence type="predicted"/>
<name>A0A1H6BFJ0_9HYPH</name>
<keyword evidence="2" id="KW-1185">Reference proteome</keyword>
<accession>A0A1H6BFJ0</accession>
<dbReference type="Pfam" id="PF06199">
    <property type="entry name" value="Phage_tail_2"/>
    <property type="match status" value="1"/>
</dbReference>
<dbReference type="AlphaFoldDB" id="A0A1H6BFJ0"/>
<protein>
    <submittedName>
        <fullName evidence="1">Phage tail tube protein</fullName>
    </submittedName>
</protein>
<sequence length="153" mass="16097">MAQPTVLSFGKGLLYLGDGASPEVFTKICGFNSIKLTIDKDTNDVTIPDCDDPDAPAWKATDVLNMGWSAEFEGISTKEGEPLLWAAINRAEATSLRLRMVGFGSGSGTPDLQFSGKAHIAGDITGQRGSKWQTSAKATGDGALTRTMVAALT</sequence>
<gene>
    <name evidence="1" type="ORF">SAMN04488115_107176</name>
</gene>
<dbReference type="Proteomes" id="UP000236743">
    <property type="component" value="Unassembled WGS sequence"/>
</dbReference>
<dbReference type="InterPro" id="IPR011855">
    <property type="entry name" value="Phgtail_TP901_1"/>
</dbReference>
<reference evidence="1 2" key="1">
    <citation type="submission" date="2016-10" db="EMBL/GenBank/DDBJ databases">
        <authorList>
            <person name="de Groot N.N."/>
        </authorList>
    </citation>
    <scope>NUCLEOTIDE SEQUENCE [LARGE SCALE GENOMIC DNA]</scope>
    <source>
        <strain evidence="1 2">DSM 26656</strain>
    </source>
</reference>
<evidence type="ECO:0000313" key="1">
    <source>
        <dbReference type="EMBL" id="SEG59095.1"/>
    </source>
</evidence>
<dbReference type="RefSeq" id="WP_103873766.1">
    <property type="nucleotide sequence ID" value="NZ_FNUY01000007.1"/>
</dbReference>